<evidence type="ECO:0008006" key="4">
    <source>
        <dbReference type="Google" id="ProtNLM"/>
    </source>
</evidence>
<feature type="transmembrane region" description="Helical" evidence="1">
    <location>
        <begin position="56"/>
        <end position="78"/>
    </location>
</feature>
<dbReference type="AlphaFoldDB" id="A0A6J4WLZ3"/>
<sequence>MKIFGSLISRLRAESELSDAHRSLILSLVATDVLLKSIAWHFLYHLPKSRINGPKYLWGLLTSAVGTIGPVAFLCVGIKYKN</sequence>
<evidence type="ECO:0000313" key="3">
    <source>
        <dbReference type="Proteomes" id="UP000480222"/>
    </source>
</evidence>
<feature type="transmembrane region" description="Helical" evidence="1">
    <location>
        <begin position="21"/>
        <end position="44"/>
    </location>
</feature>
<comment type="caution">
    <text evidence="2">The sequence shown here is derived from an EMBL/GenBank/DDBJ whole genome shotgun (WGS) entry which is preliminary data.</text>
</comment>
<dbReference type="Proteomes" id="UP000480222">
    <property type="component" value="Unassembled WGS sequence"/>
</dbReference>
<gene>
    <name evidence="2" type="ORF">CIP107547_01475</name>
</gene>
<keyword evidence="1" id="KW-0812">Transmembrane</keyword>
<keyword evidence="1" id="KW-0472">Membrane</keyword>
<evidence type="ECO:0000256" key="1">
    <source>
        <dbReference type="SAM" id="Phobius"/>
    </source>
</evidence>
<dbReference type="EMBL" id="CADDAV010000018">
    <property type="protein sequence ID" value="CAB0605503.1"/>
    <property type="molecule type" value="Genomic_DNA"/>
</dbReference>
<dbReference type="KEGG" id="cdi:DIP1288"/>
<name>A0A6J4WLZ3_CORDP</name>
<keyword evidence="1" id="KW-1133">Transmembrane helix</keyword>
<proteinExistence type="predicted"/>
<reference evidence="2 3" key="1">
    <citation type="submission" date="2020-02" db="EMBL/GenBank/DDBJ databases">
        <authorList>
            <person name="Brisse S."/>
        </authorList>
    </citation>
    <scope>NUCLEOTIDE SEQUENCE [LARGE SCALE GENOMIC DNA]</scope>
    <source>
        <strain evidence="2">CIP107547</strain>
    </source>
</reference>
<accession>A0A6J4WLZ3</accession>
<evidence type="ECO:0000313" key="2">
    <source>
        <dbReference type="EMBL" id="CAB0605503.1"/>
    </source>
</evidence>
<organism evidence="2 3">
    <name type="scientific">Corynebacterium diphtheriae</name>
    <dbReference type="NCBI Taxonomy" id="1717"/>
    <lineage>
        <taxon>Bacteria</taxon>
        <taxon>Bacillati</taxon>
        <taxon>Actinomycetota</taxon>
        <taxon>Actinomycetes</taxon>
        <taxon>Mycobacteriales</taxon>
        <taxon>Corynebacteriaceae</taxon>
        <taxon>Corynebacterium</taxon>
    </lineage>
</organism>
<protein>
    <recommendedName>
        <fullName evidence="4">Cardiolipin synthase N-terminal domain-containing protein</fullName>
    </recommendedName>
</protein>